<keyword evidence="3 8" id="KW-0067">ATP-binding</keyword>
<accession>A0A2M6P0G8</accession>
<dbReference type="Pfam" id="PF02861">
    <property type="entry name" value="Clp_N"/>
    <property type="match status" value="1"/>
</dbReference>
<dbReference type="PROSITE" id="PS00870">
    <property type="entry name" value="CLPAB_1"/>
    <property type="match status" value="1"/>
</dbReference>
<protein>
    <submittedName>
        <fullName evidence="8">ATP-dependent Clp protease ATP-binding subunit ClpC</fullName>
    </submittedName>
</protein>
<proteinExistence type="predicted"/>
<feature type="compositionally biased region" description="Basic residues" evidence="6">
    <location>
        <begin position="187"/>
        <end position="204"/>
    </location>
</feature>
<dbReference type="SUPFAM" id="SSF52540">
    <property type="entry name" value="P-loop containing nucleoside triphosphate hydrolases"/>
    <property type="match status" value="2"/>
</dbReference>
<organism evidence="8 9">
    <name type="scientific">Candidatus Magasanikbacteria bacterium CG10_big_fil_rev_8_21_14_0_10_38_6</name>
    <dbReference type="NCBI Taxonomy" id="1974647"/>
    <lineage>
        <taxon>Bacteria</taxon>
        <taxon>Candidatus Magasanikiibacteriota</taxon>
    </lineage>
</organism>
<dbReference type="SUPFAM" id="SSF81923">
    <property type="entry name" value="Double Clp-N motif"/>
    <property type="match status" value="1"/>
</dbReference>
<dbReference type="InterPro" id="IPR003593">
    <property type="entry name" value="AAA+_ATPase"/>
</dbReference>
<keyword evidence="8" id="KW-0378">Hydrolase</keyword>
<evidence type="ECO:0000256" key="3">
    <source>
        <dbReference type="ARBA" id="ARBA00022840"/>
    </source>
</evidence>
<evidence type="ECO:0000256" key="2">
    <source>
        <dbReference type="ARBA" id="ARBA00022741"/>
    </source>
</evidence>
<keyword evidence="2" id="KW-0547">Nucleotide-binding</keyword>
<evidence type="ECO:0000256" key="4">
    <source>
        <dbReference type="ARBA" id="ARBA00023186"/>
    </source>
</evidence>
<evidence type="ECO:0000256" key="6">
    <source>
        <dbReference type="SAM" id="MobiDB-lite"/>
    </source>
</evidence>
<evidence type="ECO:0000256" key="1">
    <source>
        <dbReference type="ARBA" id="ARBA00022737"/>
    </source>
</evidence>
<dbReference type="GO" id="GO:0005524">
    <property type="term" value="F:ATP binding"/>
    <property type="evidence" value="ECO:0007669"/>
    <property type="project" value="UniProtKB-KW"/>
</dbReference>
<dbReference type="FunFam" id="3.40.50.300:FF:000010">
    <property type="entry name" value="Chaperone clpB 1, putative"/>
    <property type="match status" value="1"/>
</dbReference>
<dbReference type="Pfam" id="PF00004">
    <property type="entry name" value="AAA"/>
    <property type="match status" value="1"/>
</dbReference>
<comment type="caution">
    <text evidence="8">The sequence shown here is derived from an EMBL/GenBank/DDBJ whole genome shotgun (WGS) entry which is preliminary data.</text>
</comment>
<keyword evidence="4" id="KW-0143">Chaperone</keyword>
<reference evidence="9" key="1">
    <citation type="submission" date="2017-09" db="EMBL/GenBank/DDBJ databases">
        <title>Depth-based differentiation of microbial function through sediment-hosted aquifers and enrichment of novel symbionts in the deep terrestrial subsurface.</title>
        <authorList>
            <person name="Probst A.J."/>
            <person name="Ladd B."/>
            <person name="Jarett J.K."/>
            <person name="Geller-Mcgrath D.E."/>
            <person name="Sieber C.M.K."/>
            <person name="Emerson J.B."/>
            <person name="Anantharaman K."/>
            <person name="Thomas B.C."/>
            <person name="Malmstrom R."/>
            <person name="Stieglmeier M."/>
            <person name="Klingl A."/>
            <person name="Woyke T."/>
            <person name="Ryan C.M."/>
            <person name="Banfield J.F."/>
        </authorList>
    </citation>
    <scope>NUCLEOTIDE SEQUENCE [LARGE SCALE GENOMIC DNA]</scope>
</reference>
<dbReference type="SMART" id="SM00382">
    <property type="entry name" value="AAA"/>
    <property type="match status" value="2"/>
</dbReference>
<dbReference type="InterPro" id="IPR004176">
    <property type="entry name" value="Clp_R_N"/>
</dbReference>
<dbReference type="InterPro" id="IPR001270">
    <property type="entry name" value="ClpA/B"/>
</dbReference>
<dbReference type="CDD" id="cd19499">
    <property type="entry name" value="RecA-like_ClpB_Hsp104-like"/>
    <property type="match status" value="1"/>
</dbReference>
<feature type="region of interest" description="Disordered" evidence="6">
    <location>
        <begin position="172"/>
        <end position="204"/>
    </location>
</feature>
<dbReference type="GO" id="GO:0034605">
    <property type="term" value="P:cellular response to heat"/>
    <property type="evidence" value="ECO:0007669"/>
    <property type="project" value="TreeGrafter"/>
</dbReference>
<name>A0A2M6P0G8_9BACT</name>
<dbReference type="AlphaFoldDB" id="A0A2M6P0G8"/>
<dbReference type="Gene3D" id="4.10.860.10">
    <property type="entry name" value="UVR domain"/>
    <property type="match status" value="1"/>
</dbReference>
<dbReference type="InterPro" id="IPR036628">
    <property type="entry name" value="Clp_N_dom_sf"/>
</dbReference>
<dbReference type="InterPro" id="IPR041546">
    <property type="entry name" value="ClpA/ClpB_AAA_lid"/>
</dbReference>
<evidence type="ECO:0000313" key="9">
    <source>
        <dbReference type="Proteomes" id="UP000228528"/>
    </source>
</evidence>
<dbReference type="InterPro" id="IPR050130">
    <property type="entry name" value="ClpA_ClpB"/>
</dbReference>
<dbReference type="PANTHER" id="PTHR11638">
    <property type="entry name" value="ATP-DEPENDENT CLP PROTEASE"/>
    <property type="match status" value="1"/>
</dbReference>
<dbReference type="InterPro" id="IPR003959">
    <property type="entry name" value="ATPase_AAA_core"/>
</dbReference>
<dbReference type="Gene3D" id="1.10.8.60">
    <property type="match status" value="1"/>
</dbReference>
<dbReference type="PANTHER" id="PTHR11638:SF18">
    <property type="entry name" value="HEAT SHOCK PROTEIN 104"/>
    <property type="match status" value="1"/>
</dbReference>
<evidence type="ECO:0000259" key="7">
    <source>
        <dbReference type="PROSITE" id="PS51903"/>
    </source>
</evidence>
<gene>
    <name evidence="8" type="ORF">COU30_03670</name>
</gene>
<dbReference type="Gene3D" id="1.10.1780.10">
    <property type="entry name" value="Clp, N-terminal domain"/>
    <property type="match status" value="2"/>
</dbReference>
<sequence length="697" mass="78209">MKSQEFLEKLSSHLKNAIASSISVATSLHHKQVTIVHLLYGISSEKGSVAYDILQKFSLDHETIFTTLSLTKKDIKGQSQNITTTIPELDAESKRALEKGILAAYERSHTYVGTEHLLYGIADLDISADIFDTFDIDIEALVDHIESFFQNMERFPEVEDVSEMMEQIQEITGEDPSRPLQTPSKIPTKKQKTPSAKKTKNINSRKQKQATALDMFAVDLTDKYVQATIDPVIGREKEITRLMQILCRKTKNNPVLVGEPGVGKTAIAEGLAKRIIEGNVPDVLKRKQILSLDLTLMIAGTIYRGEFESRLKQVIQEIEQHPDVIVFIDELHTIIGAGSNQGTMDAANILKPALARGTLRCIGATTIDEYTKYIQSDPALERRFQAISVDEPSRDDAITILRGLKTYYEQFHSVTITDEAIVAAVDLSMKYIHETYLPDKAIDLMDEAAAAKTLIRKQSPDEKKYHKLLDQLDDIQDHKEEAIMEEHFDEATKWKKKELAIEKKIVLQKASLADVQQDLQKEVVDTTDIANVLSNRLSISPDVLLQNTWQRLDTLHEKLATHLVGQDTAIARVVDSLRQSYLRPEQKTRPRSSLLFVGPSGVGKTTLASILAEQLYHSHQALIRLDMSEFSESHGTSKLLGSPAGYIGHGERNLFTEQIRKRPHSIVLFDEIDKAHPDVRKLLLQILDDGVLTDSKG</sequence>
<evidence type="ECO:0000256" key="5">
    <source>
        <dbReference type="PROSITE-ProRule" id="PRU01251"/>
    </source>
</evidence>
<dbReference type="InterPro" id="IPR027417">
    <property type="entry name" value="P-loop_NTPase"/>
</dbReference>
<dbReference type="InterPro" id="IPR018368">
    <property type="entry name" value="ClpA/B_CS1"/>
</dbReference>
<dbReference type="Pfam" id="PF07724">
    <property type="entry name" value="AAA_2"/>
    <property type="match status" value="1"/>
</dbReference>
<dbReference type="GO" id="GO:0005737">
    <property type="term" value="C:cytoplasm"/>
    <property type="evidence" value="ECO:0007669"/>
    <property type="project" value="TreeGrafter"/>
</dbReference>
<keyword evidence="8" id="KW-0645">Protease</keyword>
<dbReference type="EMBL" id="PFBW01000161">
    <property type="protein sequence ID" value="PIR77216.1"/>
    <property type="molecule type" value="Genomic_DNA"/>
</dbReference>
<evidence type="ECO:0000313" key="8">
    <source>
        <dbReference type="EMBL" id="PIR77216.1"/>
    </source>
</evidence>
<dbReference type="Proteomes" id="UP000228528">
    <property type="component" value="Unassembled WGS sequence"/>
</dbReference>
<dbReference type="GO" id="GO:0016887">
    <property type="term" value="F:ATP hydrolysis activity"/>
    <property type="evidence" value="ECO:0007669"/>
    <property type="project" value="InterPro"/>
</dbReference>
<feature type="non-terminal residue" evidence="8">
    <location>
        <position position="697"/>
    </location>
</feature>
<dbReference type="CDD" id="cd00009">
    <property type="entry name" value="AAA"/>
    <property type="match status" value="1"/>
</dbReference>
<dbReference type="GO" id="GO:0008233">
    <property type="term" value="F:peptidase activity"/>
    <property type="evidence" value="ECO:0007669"/>
    <property type="project" value="UniProtKB-KW"/>
</dbReference>
<dbReference type="Gene3D" id="3.40.50.300">
    <property type="entry name" value="P-loop containing nucleotide triphosphate hydrolases"/>
    <property type="match status" value="2"/>
</dbReference>
<keyword evidence="1 5" id="KW-0677">Repeat</keyword>
<dbReference type="PRINTS" id="PR00300">
    <property type="entry name" value="CLPPROTEASEA"/>
</dbReference>
<feature type="domain" description="Clp R" evidence="7">
    <location>
        <begin position="7"/>
        <end position="151"/>
    </location>
</feature>
<dbReference type="Pfam" id="PF17871">
    <property type="entry name" value="AAA_lid_9"/>
    <property type="match status" value="1"/>
</dbReference>
<dbReference type="PROSITE" id="PS51903">
    <property type="entry name" value="CLP_R"/>
    <property type="match status" value="1"/>
</dbReference>
<dbReference type="GO" id="GO:0006508">
    <property type="term" value="P:proteolysis"/>
    <property type="evidence" value="ECO:0007669"/>
    <property type="project" value="UniProtKB-KW"/>
</dbReference>